<dbReference type="InterPro" id="IPR001563">
    <property type="entry name" value="Peptidase_S10"/>
</dbReference>
<dbReference type="RefSeq" id="XP_025378308.1">
    <property type="nucleotide sequence ID" value="XM_025520873.1"/>
</dbReference>
<dbReference type="Proteomes" id="UP000245768">
    <property type="component" value="Unassembled WGS sequence"/>
</dbReference>
<keyword evidence="3 6" id="KW-0645">Protease</keyword>
<gene>
    <name evidence="8" type="ORF">FA10DRAFT_264996</name>
</gene>
<evidence type="ECO:0000313" key="8">
    <source>
        <dbReference type="EMBL" id="PWN91110.1"/>
    </source>
</evidence>
<dbReference type="AlphaFoldDB" id="A0A316YNI6"/>
<evidence type="ECO:0000256" key="1">
    <source>
        <dbReference type="ARBA" id="ARBA00009431"/>
    </source>
</evidence>
<evidence type="ECO:0000256" key="6">
    <source>
        <dbReference type="RuleBase" id="RU361156"/>
    </source>
</evidence>
<dbReference type="PROSITE" id="PS00131">
    <property type="entry name" value="CARBOXYPEPT_SER_SER"/>
    <property type="match status" value="1"/>
</dbReference>
<evidence type="ECO:0000313" key="9">
    <source>
        <dbReference type="Proteomes" id="UP000245768"/>
    </source>
</evidence>
<dbReference type="PANTHER" id="PTHR11802:SF131">
    <property type="entry name" value="CARBOXYPEPTIDASE"/>
    <property type="match status" value="1"/>
</dbReference>
<dbReference type="InterPro" id="IPR029058">
    <property type="entry name" value="AB_hydrolase_fold"/>
</dbReference>
<comment type="similarity">
    <text evidence="1 6">Belongs to the peptidase S10 family.</text>
</comment>
<feature type="compositionally biased region" description="Low complexity" evidence="7">
    <location>
        <begin position="547"/>
        <end position="560"/>
    </location>
</feature>
<dbReference type="Gene3D" id="3.40.50.1820">
    <property type="entry name" value="alpha/beta hydrolase"/>
    <property type="match status" value="1"/>
</dbReference>
<dbReference type="SUPFAM" id="SSF53474">
    <property type="entry name" value="alpha/beta-Hydrolases"/>
    <property type="match status" value="1"/>
</dbReference>
<reference evidence="8 9" key="1">
    <citation type="journal article" date="2018" name="Mol. Biol. Evol.">
        <title>Broad Genomic Sampling Reveals a Smut Pathogenic Ancestry of the Fungal Clade Ustilaginomycotina.</title>
        <authorList>
            <person name="Kijpornyongpan T."/>
            <person name="Mondo S.J."/>
            <person name="Barry K."/>
            <person name="Sandor L."/>
            <person name="Lee J."/>
            <person name="Lipzen A."/>
            <person name="Pangilinan J."/>
            <person name="LaButti K."/>
            <person name="Hainaut M."/>
            <person name="Henrissat B."/>
            <person name="Grigoriev I.V."/>
            <person name="Spatafora J.W."/>
            <person name="Aime M.C."/>
        </authorList>
    </citation>
    <scope>NUCLEOTIDE SEQUENCE [LARGE SCALE GENOMIC DNA]</scope>
    <source>
        <strain evidence="8 9">MCA 4198</strain>
    </source>
</reference>
<evidence type="ECO:0000256" key="4">
    <source>
        <dbReference type="ARBA" id="ARBA00022801"/>
    </source>
</evidence>
<dbReference type="PANTHER" id="PTHR11802">
    <property type="entry name" value="SERINE PROTEASE FAMILY S10 SERINE CARBOXYPEPTIDASE"/>
    <property type="match status" value="1"/>
</dbReference>
<dbReference type="InterPro" id="IPR018202">
    <property type="entry name" value="Ser_caboxypep_ser_AS"/>
</dbReference>
<feature type="region of interest" description="Disordered" evidence="7">
    <location>
        <begin position="534"/>
        <end position="560"/>
    </location>
</feature>
<keyword evidence="6" id="KW-0732">Signal</keyword>
<dbReference type="EMBL" id="KZ819635">
    <property type="protein sequence ID" value="PWN91110.1"/>
    <property type="molecule type" value="Genomic_DNA"/>
</dbReference>
<feature type="signal peptide" evidence="6">
    <location>
        <begin position="1"/>
        <end position="20"/>
    </location>
</feature>
<dbReference type="GO" id="GO:0006508">
    <property type="term" value="P:proteolysis"/>
    <property type="evidence" value="ECO:0007669"/>
    <property type="project" value="UniProtKB-KW"/>
</dbReference>
<dbReference type="EC" id="3.4.16.-" evidence="6"/>
<evidence type="ECO:0000256" key="7">
    <source>
        <dbReference type="SAM" id="MobiDB-lite"/>
    </source>
</evidence>
<dbReference type="GeneID" id="37042789"/>
<dbReference type="OrthoDB" id="443318at2759"/>
<evidence type="ECO:0000256" key="3">
    <source>
        <dbReference type="ARBA" id="ARBA00022670"/>
    </source>
</evidence>
<dbReference type="GO" id="GO:0004185">
    <property type="term" value="F:serine-type carboxypeptidase activity"/>
    <property type="evidence" value="ECO:0007669"/>
    <property type="project" value="UniProtKB-UniRule"/>
</dbReference>
<dbReference type="InParanoid" id="A0A316YNI6"/>
<evidence type="ECO:0000256" key="2">
    <source>
        <dbReference type="ARBA" id="ARBA00022645"/>
    </source>
</evidence>
<evidence type="ECO:0000256" key="5">
    <source>
        <dbReference type="ARBA" id="ARBA00023180"/>
    </source>
</evidence>
<proteinExistence type="inferred from homology"/>
<sequence length="560" mass="61569">MVRLSSWLSLVSLASAGALALPGPSIVDDPTLLMQQRGAPAEPKGVKTVAGPNGSKIRYKSPDICETTPGVGSYSGYVDLDEDTHVFFWFFEARKGAKDADLTLWLNGGPGSDSMLGLFQELGPCHITEDIKAELNPYSWNEASNMLFLSQPAGVGYSYGYKKEGYLDLNTGDVVNQSTPDTDPMFGRFSQVNPYQVDTTEKAAKATWEILQAFIQELPAIDAKVKSKKFNLWTESYGGHYGPAFYRYFDDENQKIANGSSKGVHLDMNSLGIINGIIDARIQMPQYPEFARNNTYGIELVNQTAYDVMKFNLVLSGGCLDSIDACHALDRSTRIGMASCAEATAVCRNMVEGVYYANEERGVYDIRHPYNDPDPPTFFVNYLNQSDVQNKLGVDVNYTMTSSTPVYYGFDTTGDYVYGTLIKDLEHLVAKGVRVGLYYGDADYICNWFGGEQISLNLNYSHAAEFKKAGYAPLTVNGTQYGEVRQYGNFSFARIYEAGHEVPFYQPEASLAFFKRHINHLDVATGKVKLTSTYSTSGNAETTHTESAPPLASATASSAA</sequence>
<protein>
    <recommendedName>
        <fullName evidence="6">Carboxypeptidase</fullName>
        <ecNumber evidence="6">3.4.16.-</ecNumber>
    </recommendedName>
</protein>
<feature type="compositionally biased region" description="Polar residues" evidence="7">
    <location>
        <begin position="534"/>
        <end position="546"/>
    </location>
</feature>
<dbReference type="GO" id="GO:0000324">
    <property type="term" value="C:fungal-type vacuole"/>
    <property type="evidence" value="ECO:0007669"/>
    <property type="project" value="TreeGrafter"/>
</dbReference>
<keyword evidence="5" id="KW-0325">Glycoprotein</keyword>
<name>A0A316YNI6_9BASI</name>
<dbReference type="PRINTS" id="PR00724">
    <property type="entry name" value="CRBOXYPTASEC"/>
</dbReference>
<dbReference type="Pfam" id="PF00450">
    <property type="entry name" value="Peptidase_S10"/>
    <property type="match status" value="1"/>
</dbReference>
<feature type="chain" id="PRO_5016192453" description="Carboxypeptidase" evidence="6">
    <location>
        <begin position="21"/>
        <end position="560"/>
    </location>
</feature>
<keyword evidence="4 6" id="KW-0378">Hydrolase</keyword>
<accession>A0A316YNI6</accession>
<organism evidence="8 9">
    <name type="scientific">Acaromyces ingoldii</name>
    <dbReference type="NCBI Taxonomy" id="215250"/>
    <lineage>
        <taxon>Eukaryota</taxon>
        <taxon>Fungi</taxon>
        <taxon>Dikarya</taxon>
        <taxon>Basidiomycota</taxon>
        <taxon>Ustilaginomycotina</taxon>
        <taxon>Exobasidiomycetes</taxon>
        <taxon>Exobasidiales</taxon>
        <taxon>Cryptobasidiaceae</taxon>
        <taxon>Acaromyces</taxon>
    </lineage>
</organism>
<keyword evidence="2 6" id="KW-0121">Carboxypeptidase</keyword>
<keyword evidence="9" id="KW-1185">Reference proteome</keyword>